<dbReference type="InterPro" id="IPR001242">
    <property type="entry name" value="Condensation_dom"/>
</dbReference>
<keyword evidence="5" id="KW-0443">Lipid metabolism</keyword>
<dbReference type="GO" id="GO:0044550">
    <property type="term" value="P:secondary metabolite biosynthetic process"/>
    <property type="evidence" value="ECO:0007669"/>
    <property type="project" value="TreeGrafter"/>
</dbReference>
<evidence type="ECO:0000256" key="3">
    <source>
        <dbReference type="ARBA" id="ARBA00022553"/>
    </source>
</evidence>
<keyword evidence="8" id="KW-1185">Reference proteome</keyword>
<dbReference type="InterPro" id="IPR020806">
    <property type="entry name" value="PKS_PP-bd"/>
</dbReference>
<dbReference type="InterPro" id="IPR023213">
    <property type="entry name" value="CAT-like_dom_sf"/>
</dbReference>
<dbReference type="CDD" id="cd19531">
    <property type="entry name" value="LCL_NRPS-like"/>
    <property type="match status" value="1"/>
</dbReference>
<dbReference type="InterPro" id="IPR042099">
    <property type="entry name" value="ANL_N_sf"/>
</dbReference>
<dbReference type="GO" id="GO:0005737">
    <property type="term" value="C:cytoplasm"/>
    <property type="evidence" value="ECO:0007669"/>
    <property type="project" value="TreeGrafter"/>
</dbReference>
<proteinExistence type="inferred from homology"/>
<dbReference type="GO" id="GO:0008610">
    <property type="term" value="P:lipid biosynthetic process"/>
    <property type="evidence" value="ECO:0007669"/>
    <property type="project" value="InterPro"/>
</dbReference>
<evidence type="ECO:0000256" key="2">
    <source>
        <dbReference type="ARBA" id="ARBA00022450"/>
    </source>
</evidence>
<dbReference type="SMART" id="SM00823">
    <property type="entry name" value="PKS_PP"/>
    <property type="match status" value="2"/>
</dbReference>
<dbReference type="Pfam" id="PF00501">
    <property type="entry name" value="AMP-binding"/>
    <property type="match status" value="2"/>
</dbReference>
<evidence type="ECO:0000313" key="8">
    <source>
        <dbReference type="Proteomes" id="UP000319817"/>
    </source>
</evidence>
<dbReference type="InterPro" id="IPR045851">
    <property type="entry name" value="AMP-bd_C_sf"/>
</dbReference>
<dbReference type="Gene3D" id="3.40.50.12780">
    <property type="entry name" value="N-terminal domain of ligase-like"/>
    <property type="match status" value="2"/>
</dbReference>
<evidence type="ECO:0000313" key="7">
    <source>
        <dbReference type="EMBL" id="QDT13172.1"/>
    </source>
</evidence>
<dbReference type="InterPro" id="IPR040097">
    <property type="entry name" value="FAAL/FAAC"/>
</dbReference>
<dbReference type="PANTHER" id="PTHR45527">
    <property type="entry name" value="NONRIBOSOMAL PEPTIDE SYNTHETASE"/>
    <property type="match status" value="1"/>
</dbReference>
<evidence type="ECO:0000259" key="6">
    <source>
        <dbReference type="PROSITE" id="PS50075"/>
    </source>
</evidence>
<reference evidence="7 8" key="1">
    <citation type="submission" date="2019-02" db="EMBL/GenBank/DDBJ databases">
        <title>Deep-cultivation of Planctomycetes and their phenomic and genomic characterization uncovers novel biology.</title>
        <authorList>
            <person name="Wiegand S."/>
            <person name="Jogler M."/>
            <person name="Boedeker C."/>
            <person name="Pinto D."/>
            <person name="Vollmers J."/>
            <person name="Rivas-Marin E."/>
            <person name="Kohn T."/>
            <person name="Peeters S.H."/>
            <person name="Heuer A."/>
            <person name="Rast P."/>
            <person name="Oberbeckmann S."/>
            <person name="Bunk B."/>
            <person name="Jeske O."/>
            <person name="Meyerdierks A."/>
            <person name="Storesund J.E."/>
            <person name="Kallscheuer N."/>
            <person name="Luecker S."/>
            <person name="Lage O.M."/>
            <person name="Pohl T."/>
            <person name="Merkel B.J."/>
            <person name="Hornburger P."/>
            <person name="Mueller R.-W."/>
            <person name="Bruemmer F."/>
            <person name="Labrenz M."/>
            <person name="Spormann A.M."/>
            <person name="Op den Camp H."/>
            <person name="Overmann J."/>
            <person name="Amann R."/>
            <person name="Jetten M.S.M."/>
            <person name="Mascher T."/>
            <person name="Medema M.H."/>
            <person name="Devos D.P."/>
            <person name="Kaster A.-K."/>
            <person name="Ovreas L."/>
            <person name="Rohde M."/>
            <person name="Galperin M.Y."/>
            <person name="Jogler C."/>
        </authorList>
    </citation>
    <scope>NUCLEOTIDE SEQUENCE [LARGE SCALE GENOMIC DNA]</scope>
    <source>
        <strain evidence="7 8">K23_9</strain>
    </source>
</reference>
<dbReference type="Gene3D" id="3.30.300.30">
    <property type="match status" value="2"/>
</dbReference>
<sequence length="1763" mass="191579">MGTGYPTAQDATCPANTIHPQAVVDQSSPAPLTLDTSRAARQRVYASVPDDLPTIVHHGRFYAAGSQSSQPVFTHIQGGPGEHHRYSFADLDLKARSIAAEIQSRGGSGQPVLIVLDPGIDYAAALYGCMYAGAIAVPVYPPQMLRLQHTLSRLQAIIANAGAKLMLSSRATIGDSLGPIWGLDDSAAIAVDEVSVDQAGQWKEEMPAADDVAILQYTSGSTGNPQGVVLRHRSILANLKALLHQFHFPNVRCVQWVPPYHDMGLVGGILVPVYTGVETVLLSPTDFVRDPLLWLRCIDHYRGTSNGAPNFGYELCIRKIKEADCEGLDLSSWKVAIAGAEPVRHSTLKRFCEKFAPFGFDPAAFCPSYGLAETTLIVSGSQVGQPFKKVDVDTLQLQNGIVETEKVGETLTLVSSGDPVLGIEVAIVDPDSRQLAKPGAIGEIWVRGDSLADGYWREPERTAESFNVGVIGGQHDDYLRTGDLGVMIDGELFVTGRRKELIIVAGKNLYPHDVEEVVQSTSPAFKSGSGTAFGVETNEGEQLVVVQEITRPKRFDREVVLREAVSALVENLQVTPHAVVLVRSGSLPKTSSGKLRRRDVQQAFLAGDLQELLRWQSGQSSESDDQPFESPETPVEKQVAQLWLHQLGVASVGRSDDFFSLGGSSLLVSQMITTVNETFGIDLPLHAIFHHPTLKGFSRLVQDSDHASSTKISPSEIADDQLHPLSAAQQRIWLLSRLEQTDAFLNVPVSVQLSGSIDRTELQRALNVLVQRHAALRTSLVESTQGPKQVIANETTFGLQSLEADNAAMRESFSNAPFDLSQAPLMRVAVTTSANGDDRIDLVFHHAICDAGSVAVLLDDLHRILANEEQDAQASSLRYVDFASWDGGEEHASQIEDSLGYWQERLGDVPPVIQLPCDMTTACAELDAPVRHANIAITGQHAKRIQQAAAKQGVTPSMVFLTAFQTVLSRYCGEKDFGILIPSSNRAVVDLEQVVGCYVNPIVYRAQIDPQQTLVAALANTRDHLLADLEHADVPFQRVVETISHDRSADRMPLAQTMFLYQPSLQTIESLGQAKVLSVTPDYSAVTAYDLSLIVHPVDQGFEVSLINGEHCDHATAARILASLAEVLGQAASCLESDDTALEIAQLELPAADERSTLRQASQGPAMDAANECLLNRLEHFATTKPSAIAIQDDECSLSYGDLESQSNVIAQGLRDSGVTIDSLVGIRLPRGRAMTVAILSVWKAGGGYVPLSDELPESRLNDMVDDANLSLIIDSETFSKLQESAGDNGDSLPALRSDGLAYAIYTSGSSGKPKGVAIEHRSVANLLASFASELDFTDANSMLALTTLSFDISVLELFLPLWCGATSRITACTVASDPDAVIETIQSSGVSHVQATPSTVRMLLSSDWKPRQGLVVLSGGEALTPDIAAELLELGCVLWNVYGPTETTVWSAVQLIDDANDITIGHPIANTQLIVVDDQMRQTPIGVMGELCIGGLGLARGYLNRDDLTSEKFVWVDGQRLYRTGDVARLREDGQLDFLARNDRQVKLRGFRIELDEIESVLQRHRSVERAAVVLDQSNVANPRLIAFCQLGDELISAEALESFVAIYLPAYMIPVVTFVHSMPRSPAGKTNYAALSFDSPKWQTNLESDAPKTPLESSLAEVWCDVLSCEKVGRNDNFFHMGGNSLLAAQLFARLRERFKMDLPLREVYQRPTIASLSELIVQRQSLQQPNEFNELLDQIETLSDEEALRILGRKLGSDDV</sequence>
<protein>
    <submittedName>
        <fullName evidence="7">Polyketide synthase PksJ</fullName>
    </submittedName>
</protein>
<dbReference type="FunFam" id="3.40.50.12780:FF:000013">
    <property type="entry name" value="Long-chain-fatty-acid--AMP ligase FadD32"/>
    <property type="match status" value="1"/>
</dbReference>
<dbReference type="Pfam" id="PF00668">
    <property type="entry name" value="Condensation"/>
    <property type="match status" value="1"/>
</dbReference>
<feature type="domain" description="Carrier" evidence="6">
    <location>
        <begin position="1652"/>
        <end position="1727"/>
    </location>
</feature>
<dbReference type="InterPro" id="IPR025110">
    <property type="entry name" value="AMP-bd_C"/>
</dbReference>
<dbReference type="GO" id="GO:0003824">
    <property type="term" value="F:catalytic activity"/>
    <property type="evidence" value="ECO:0007669"/>
    <property type="project" value="InterPro"/>
</dbReference>
<dbReference type="InterPro" id="IPR036736">
    <property type="entry name" value="ACP-like_sf"/>
</dbReference>
<keyword evidence="3" id="KW-0597">Phosphoprotein</keyword>
<dbReference type="NCBIfam" id="TIGR01733">
    <property type="entry name" value="AA-adenyl-dom"/>
    <property type="match status" value="1"/>
</dbReference>
<evidence type="ECO:0000256" key="4">
    <source>
        <dbReference type="ARBA" id="ARBA00022832"/>
    </source>
</evidence>
<organism evidence="7 8">
    <name type="scientific">Stieleria marina</name>
    <dbReference type="NCBI Taxonomy" id="1930275"/>
    <lineage>
        <taxon>Bacteria</taxon>
        <taxon>Pseudomonadati</taxon>
        <taxon>Planctomycetota</taxon>
        <taxon>Planctomycetia</taxon>
        <taxon>Pirellulales</taxon>
        <taxon>Pirellulaceae</taxon>
        <taxon>Stieleria</taxon>
    </lineage>
</organism>
<dbReference type="InterPro" id="IPR000873">
    <property type="entry name" value="AMP-dep_synth/lig_dom"/>
</dbReference>
<name>A0A517P1B8_9BACT</name>
<dbReference type="GO" id="GO:0072330">
    <property type="term" value="P:monocarboxylic acid biosynthetic process"/>
    <property type="evidence" value="ECO:0007669"/>
    <property type="project" value="UniProtKB-ARBA"/>
</dbReference>
<dbReference type="Gene3D" id="3.30.559.30">
    <property type="entry name" value="Nonribosomal peptide synthetase, condensation domain"/>
    <property type="match status" value="1"/>
</dbReference>
<dbReference type="GO" id="GO:0006631">
    <property type="term" value="P:fatty acid metabolic process"/>
    <property type="evidence" value="ECO:0007669"/>
    <property type="project" value="UniProtKB-KW"/>
</dbReference>
<dbReference type="FunFam" id="1.10.1200.10:FF:000016">
    <property type="entry name" value="Non-ribosomal peptide synthase"/>
    <property type="match status" value="1"/>
</dbReference>
<dbReference type="GO" id="GO:0071766">
    <property type="term" value="P:Actinobacterium-type cell wall biogenesis"/>
    <property type="evidence" value="ECO:0007669"/>
    <property type="project" value="UniProtKB-ARBA"/>
</dbReference>
<gene>
    <name evidence="7" type="primary">pksJ</name>
    <name evidence="7" type="ORF">K239x_51890</name>
</gene>
<dbReference type="Pfam" id="PF00550">
    <property type="entry name" value="PP-binding"/>
    <property type="match status" value="2"/>
</dbReference>
<dbReference type="Gene3D" id="3.30.559.10">
    <property type="entry name" value="Chloramphenicol acetyltransferase-like domain"/>
    <property type="match status" value="1"/>
</dbReference>
<dbReference type="SUPFAM" id="SSF52777">
    <property type="entry name" value="CoA-dependent acyltransferases"/>
    <property type="match status" value="2"/>
</dbReference>
<feature type="domain" description="Carrier" evidence="6">
    <location>
        <begin position="630"/>
        <end position="705"/>
    </location>
</feature>
<keyword evidence="4" id="KW-0276">Fatty acid metabolism</keyword>
<dbReference type="SUPFAM" id="SSF47336">
    <property type="entry name" value="ACP-like"/>
    <property type="match status" value="2"/>
</dbReference>
<dbReference type="CDD" id="cd05931">
    <property type="entry name" value="FAAL"/>
    <property type="match status" value="1"/>
</dbReference>
<dbReference type="Pfam" id="PF23024">
    <property type="entry name" value="AMP-dom_DIP2-like"/>
    <property type="match status" value="1"/>
</dbReference>
<dbReference type="PANTHER" id="PTHR45527:SF1">
    <property type="entry name" value="FATTY ACID SYNTHASE"/>
    <property type="match status" value="1"/>
</dbReference>
<accession>A0A517P1B8</accession>
<dbReference type="EMBL" id="CP036526">
    <property type="protein sequence ID" value="QDT13172.1"/>
    <property type="molecule type" value="Genomic_DNA"/>
</dbReference>
<comment type="similarity">
    <text evidence="1">Belongs to the ATP-dependent AMP-binding enzyme family.</text>
</comment>
<dbReference type="PROSITE" id="PS50075">
    <property type="entry name" value="CARRIER"/>
    <property type="match status" value="2"/>
</dbReference>
<dbReference type="Pfam" id="PF13193">
    <property type="entry name" value="AMP-binding_C"/>
    <property type="match status" value="1"/>
</dbReference>
<evidence type="ECO:0000256" key="1">
    <source>
        <dbReference type="ARBA" id="ARBA00006432"/>
    </source>
</evidence>
<dbReference type="GO" id="GO:0031177">
    <property type="term" value="F:phosphopantetheine binding"/>
    <property type="evidence" value="ECO:0007669"/>
    <property type="project" value="InterPro"/>
</dbReference>
<dbReference type="OrthoDB" id="9778383at2"/>
<evidence type="ECO:0000256" key="5">
    <source>
        <dbReference type="ARBA" id="ARBA00023098"/>
    </source>
</evidence>
<dbReference type="Gene3D" id="1.10.1200.10">
    <property type="entry name" value="ACP-like"/>
    <property type="match status" value="2"/>
</dbReference>
<dbReference type="SUPFAM" id="SSF56801">
    <property type="entry name" value="Acetyl-CoA synthetase-like"/>
    <property type="match status" value="2"/>
</dbReference>
<dbReference type="GO" id="GO:0043041">
    <property type="term" value="P:amino acid activation for nonribosomal peptide biosynthetic process"/>
    <property type="evidence" value="ECO:0007669"/>
    <property type="project" value="TreeGrafter"/>
</dbReference>
<dbReference type="InterPro" id="IPR009081">
    <property type="entry name" value="PP-bd_ACP"/>
</dbReference>
<dbReference type="Proteomes" id="UP000319817">
    <property type="component" value="Chromosome"/>
</dbReference>
<keyword evidence="2" id="KW-0596">Phosphopantetheine</keyword>
<dbReference type="InterPro" id="IPR010071">
    <property type="entry name" value="AA_adenyl_dom"/>
</dbReference>